<feature type="coiled-coil region" evidence="5">
    <location>
        <begin position="297"/>
        <end position="339"/>
    </location>
</feature>
<dbReference type="Proteomes" id="UP001199322">
    <property type="component" value="Unassembled WGS sequence"/>
</dbReference>
<accession>A0AAW4QF35</accession>
<keyword evidence="3" id="KW-0238">DNA-binding</keyword>
<dbReference type="InterPro" id="IPR025296">
    <property type="entry name" value="DUF4158"/>
</dbReference>
<feature type="domain" description="Tn3 transposase DDE" evidence="6">
    <location>
        <begin position="584"/>
        <end position="968"/>
    </location>
</feature>
<sequence length="1010" mass="115201">MASVERTAYPRFPRLLTPQKLRKLFTPSKDEVEWVAASSRGEDRRLSLTVQLKCFQYLHFFQPAESIPPEVVEHVAVCLGFAPQQQLRYPEASGNGALYRDHDKVRAFLKIRPYSGPKPRAEAVRIARRASSVVNTVVDVINALTTELVIKDYELPSFSTLHKIAEKEHEAAEQAIFDGVERKLTNDQRRWLDELLISELSNWQTRYNELKRSAKKASRQHLDELLEQLGWLESLPDSDSLLEGLTQPRLKYLCDLATTRDAGEMKDFSQAKRHTMTLALIRQMRVRARDDIAEMFIRRLTACHNAAQEELKELQARQRELSEELVAKLERVLELLAEDLSDEETGKRVRELLAPHGSLDQLRADCEAIRVWSGKNYLPLLRKPFNSWRAPLFRMARAVEFGSTSQDKSLIDALQIVLANQGAKAEWIADEVDLSFATSQWHKLVLRSGGHGHPTNRRFLEVCVFSYLATELRSGDVCIAGSDQFADDRKKMMPWSECLKLLSEYCERAGIPATSEAFVEDLQKQLGDTAMEVDTEFPHHASDVTIGPTGEPSLRRAQAREVPQSAIALNTAVAAKMPSRHLLDVLQNIEHWTNFTRHYGPLSGDDAKIRNATARYLVVNWARGTGMGVVQASRHLVNQMSAHQLSFVDRRHMSLDQLDAAFREMSELFLQLPLPKHWGDATKVAADGTHYDFYDQNLLAGMHFRYKKMGAVAYRHVATNYMAVFHHFIAPGVLEAVYVIEGLQKAGLSVQADTVYSDTHGQSETVFAFTYLSGIDLMPRIRGWKDLKFYRVDRKTKYQHIDKLFTDVVDWALIKSHWKDLMQIAISMEAGHVASPVILRKLSNNSRSNRVYAAARELGRVLRTIYLLRWINSKEMRQEVTGQTNKIEQYHAFSKWLDFGGGVWENDPNEQQKALRHKDIVASAVMLHNTVDTMMVIEDLISRGYPVREEDFPWLSPYGQHTKRFGAFALDPKKPVEPWLKDALYRQAARQARANAESVAKGSPRFQCNK</sequence>
<dbReference type="GO" id="GO:0006313">
    <property type="term" value="P:DNA transposition"/>
    <property type="evidence" value="ECO:0007669"/>
    <property type="project" value="InterPro"/>
</dbReference>
<dbReference type="InterPro" id="IPR002513">
    <property type="entry name" value="Tn3_Tnp_DDE_dom"/>
</dbReference>
<evidence type="ECO:0000256" key="3">
    <source>
        <dbReference type="ARBA" id="ARBA00023125"/>
    </source>
</evidence>
<name>A0AAW4QF35_RALPI</name>
<evidence type="ECO:0000313" key="9">
    <source>
        <dbReference type="Proteomes" id="UP001199322"/>
    </source>
</evidence>
<keyword evidence="4" id="KW-0233">DNA recombination</keyword>
<proteinExistence type="inferred from homology"/>
<comment type="caution">
    <text evidence="8">The sequence shown here is derived from an EMBL/GenBank/DDBJ whole genome shotgun (WGS) entry which is preliminary data.</text>
</comment>
<keyword evidence="2" id="KW-0815">Transposition</keyword>
<evidence type="ECO:0000256" key="2">
    <source>
        <dbReference type="ARBA" id="ARBA00022578"/>
    </source>
</evidence>
<dbReference type="InterPro" id="IPR047653">
    <property type="entry name" value="Tn3-like_transpos"/>
</dbReference>
<dbReference type="Pfam" id="PF01526">
    <property type="entry name" value="DDE_Tnp_Tn3"/>
    <property type="match status" value="1"/>
</dbReference>
<keyword evidence="5" id="KW-0175">Coiled coil</keyword>
<evidence type="ECO:0000256" key="5">
    <source>
        <dbReference type="SAM" id="Coils"/>
    </source>
</evidence>
<evidence type="ECO:0000313" key="8">
    <source>
        <dbReference type="EMBL" id="MBX3893536.1"/>
    </source>
</evidence>
<organism evidence="8 9">
    <name type="scientific">Ralstonia pickettii</name>
    <name type="common">Burkholderia pickettii</name>
    <dbReference type="NCBI Taxonomy" id="329"/>
    <lineage>
        <taxon>Bacteria</taxon>
        <taxon>Pseudomonadati</taxon>
        <taxon>Pseudomonadota</taxon>
        <taxon>Betaproteobacteria</taxon>
        <taxon>Burkholderiales</taxon>
        <taxon>Burkholderiaceae</taxon>
        <taxon>Ralstonia</taxon>
    </lineage>
</organism>
<dbReference type="AlphaFoldDB" id="A0AAW4QF35"/>
<reference evidence="8" key="1">
    <citation type="submission" date="2018-06" db="EMBL/GenBank/DDBJ databases">
        <authorList>
            <person name="O'Rourke A."/>
        </authorList>
    </citation>
    <scope>NUCLEOTIDE SEQUENCE</scope>
    <source>
        <strain evidence="8">132550021-3</strain>
    </source>
</reference>
<evidence type="ECO:0000259" key="7">
    <source>
        <dbReference type="Pfam" id="PF13700"/>
    </source>
</evidence>
<evidence type="ECO:0000259" key="6">
    <source>
        <dbReference type="Pfam" id="PF01526"/>
    </source>
</evidence>
<comment type="similarity">
    <text evidence="1">Belongs to the transposase 7 family.</text>
</comment>
<dbReference type="GO" id="GO:0004803">
    <property type="term" value="F:transposase activity"/>
    <property type="evidence" value="ECO:0007669"/>
    <property type="project" value="InterPro"/>
</dbReference>
<dbReference type="GeneID" id="61386802"/>
<dbReference type="GO" id="GO:0003677">
    <property type="term" value="F:DNA binding"/>
    <property type="evidence" value="ECO:0007669"/>
    <property type="project" value="UniProtKB-KW"/>
</dbReference>
<feature type="domain" description="DUF4158" evidence="7">
    <location>
        <begin position="4"/>
        <end position="165"/>
    </location>
</feature>
<dbReference type="Pfam" id="PF13700">
    <property type="entry name" value="DUF4158"/>
    <property type="match status" value="1"/>
</dbReference>
<protein>
    <submittedName>
        <fullName evidence="8">Tn3 family transposase</fullName>
    </submittedName>
</protein>
<gene>
    <name evidence="8" type="ORF">DEE74_27075</name>
</gene>
<evidence type="ECO:0000256" key="1">
    <source>
        <dbReference type="ARBA" id="ARBA00009402"/>
    </source>
</evidence>
<dbReference type="EMBL" id="QGBI01000045">
    <property type="protein sequence ID" value="MBX3893536.1"/>
    <property type="molecule type" value="Genomic_DNA"/>
</dbReference>
<evidence type="ECO:0000256" key="4">
    <source>
        <dbReference type="ARBA" id="ARBA00023172"/>
    </source>
</evidence>
<dbReference type="NCBIfam" id="NF033527">
    <property type="entry name" value="transpos_Tn3"/>
    <property type="match status" value="1"/>
</dbReference>
<dbReference type="RefSeq" id="WP_009238032.1">
    <property type="nucleotide sequence ID" value="NZ_CABKQE010000001.1"/>
</dbReference>